<organism evidence="1 2">
    <name type="scientific">Rossellomorea vietnamensis</name>
    <dbReference type="NCBI Taxonomy" id="218284"/>
    <lineage>
        <taxon>Bacteria</taxon>
        <taxon>Bacillati</taxon>
        <taxon>Bacillota</taxon>
        <taxon>Bacilli</taxon>
        <taxon>Bacillales</taxon>
        <taxon>Bacillaceae</taxon>
        <taxon>Rossellomorea</taxon>
    </lineage>
</organism>
<name>A0ACD4CCC2_9BACI</name>
<evidence type="ECO:0000313" key="2">
    <source>
        <dbReference type="Proteomes" id="UP001064027"/>
    </source>
</evidence>
<reference evidence="1" key="1">
    <citation type="submission" date="2022-09" db="EMBL/GenBank/DDBJ databases">
        <title>Complete genome sequence of Rossellomorea vietnamensis strain RL-WG62, a newly isolated PGPR with the potential for plant salinity stress alleviation.</title>
        <authorList>
            <person name="Ren L."/>
            <person name="Wang G."/>
            <person name="Hu H."/>
        </authorList>
    </citation>
    <scope>NUCLEOTIDE SEQUENCE</scope>
    <source>
        <strain evidence="1">RL-WG62</strain>
    </source>
</reference>
<protein>
    <submittedName>
        <fullName evidence="1">Uncharacterized protein</fullName>
    </submittedName>
</protein>
<gene>
    <name evidence="1" type="ORF">N5C46_09350</name>
</gene>
<dbReference type="Proteomes" id="UP001064027">
    <property type="component" value="Chromosome"/>
</dbReference>
<dbReference type="EMBL" id="CP104558">
    <property type="protein sequence ID" value="UXH46228.1"/>
    <property type="molecule type" value="Genomic_DNA"/>
</dbReference>
<keyword evidence="2" id="KW-1185">Reference proteome</keyword>
<proteinExistence type="predicted"/>
<sequence>MSIKINTAALLLGSAFLLSACSGDGTASDQDESNQSQDQNQTKTSTDTNEDNNGDDTVGENTSAADSENNEDAGGSSDKANSDTSSENEEIQKKEYESAEDAAAAINGYEKVEQTNIDLGHGIKGLQEGAAGHEYLYWNEGDWLIKVDFPTDPEYRIDGYDGAEDMAKKVVEYLEKNYLPAPDEKGVITINGFKEHPETVVKWQKGKNVYTITSKEKEPFDALDTAVESN</sequence>
<accession>A0ACD4CCC2</accession>
<evidence type="ECO:0000313" key="1">
    <source>
        <dbReference type="EMBL" id="UXH46228.1"/>
    </source>
</evidence>